<accession>A0A6J6RVX7</accession>
<protein>
    <submittedName>
        <fullName evidence="1">Unannotated protein</fullName>
    </submittedName>
</protein>
<name>A0A6J6RVX7_9ZZZZ</name>
<proteinExistence type="predicted"/>
<evidence type="ECO:0000313" key="1">
    <source>
        <dbReference type="EMBL" id="CAB4726666.1"/>
    </source>
</evidence>
<reference evidence="1" key="1">
    <citation type="submission" date="2020-05" db="EMBL/GenBank/DDBJ databases">
        <authorList>
            <person name="Chiriac C."/>
            <person name="Salcher M."/>
            <person name="Ghai R."/>
            <person name="Kavagutti S V."/>
        </authorList>
    </citation>
    <scope>NUCLEOTIDE SEQUENCE</scope>
</reference>
<dbReference type="EMBL" id="CAEZXR010000337">
    <property type="protein sequence ID" value="CAB4726666.1"/>
    <property type="molecule type" value="Genomic_DNA"/>
</dbReference>
<dbReference type="AlphaFoldDB" id="A0A6J6RVX7"/>
<dbReference type="SUPFAM" id="SSF53795">
    <property type="entry name" value="PEP carboxykinase-like"/>
    <property type="match status" value="1"/>
</dbReference>
<sequence length="258" mass="26980">MAIGVPVVVNATGSGARHAAAEIARAWARCVIPPNDAPLARIEVVLDDDPAVLAAGSARGAVVSQTLPQLLHDFSPHITTHAIARQATSQLLMLHAGGLADESGRVVALVAASGVGKTTAVSRLARTFGYVTDETVAVQPDLSVVAYPKPLSVLDRDDGLKSQHAPDEAGLTPTPATCRLGALVCLDRRPDGPLEPEVEEMDVFEALAALAPQTSYLAARPGPLRQLAALVDATGGMVRLHYREADRLVPALRQVLAR</sequence>
<organism evidence="1">
    <name type="scientific">freshwater metagenome</name>
    <dbReference type="NCBI Taxonomy" id="449393"/>
    <lineage>
        <taxon>unclassified sequences</taxon>
        <taxon>metagenomes</taxon>
        <taxon>ecological metagenomes</taxon>
    </lineage>
</organism>
<gene>
    <name evidence="1" type="ORF">UFOPK2579_02334</name>
</gene>